<proteinExistence type="predicted"/>
<organism evidence="2 4">
    <name type="scientific">Sesamum alatum</name>
    <dbReference type="NCBI Taxonomy" id="300844"/>
    <lineage>
        <taxon>Eukaryota</taxon>
        <taxon>Viridiplantae</taxon>
        <taxon>Streptophyta</taxon>
        <taxon>Embryophyta</taxon>
        <taxon>Tracheophyta</taxon>
        <taxon>Spermatophyta</taxon>
        <taxon>Magnoliopsida</taxon>
        <taxon>eudicotyledons</taxon>
        <taxon>Gunneridae</taxon>
        <taxon>Pentapetalae</taxon>
        <taxon>asterids</taxon>
        <taxon>lamiids</taxon>
        <taxon>Lamiales</taxon>
        <taxon>Pedaliaceae</taxon>
        <taxon>Sesamum</taxon>
    </lineage>
</organism>
<gene>
    <name evidence="3" type="ORF">Salat_2975200</name>
    <name evidence="2" type="ORF">Salat_2977300</name>
</gene>
<reference evidence="2" key="1">
    <citation type="submission" date="2020-06" db="EMBL/GenBank/DDBJ databases">
        <authorList>
            <person name="Li T."/>
            <person name="Hu X."/>
            <person name="Zhang T."/>
            <person name="Song X."/>
            <person name="Zhang H."/>
            <person name="Dai N."/>
            <person name="Sheng W."/>
            <person name="Hou X."/>
            <person name="Wei L."/>
        </authorList>
    </citation>
    <scope>NUCLEOTIDE SEQUENCE</scope>
    <source>
        <strain evidence="2">3651</strain>
        <tissue evidence="2">Leaf</tissue>
    </source>
</reference>
<dbReference type="AlphaFoldDB" id="A0AAE1XHR4"/>
<keyword evidence="1" id="KW-0812">Transmembrane</keyword>
<keyword evidence="1" id="KW-1133">Transmembrane helix</keyword>
<dbReference type="EMBL" id="JACGWO010000038">
    <property type="protein sequence ID" value="KAK4412037.1"/>
    <property type="molecule type" value="Genomic_DNA"/>
</dbReference>
<evidence type="ECO:0000313" key="3">
    <source>
        <dbReference type="EMBL" id="KAK4412037.1"/>
    </source>
</evidence>
<name>A0AAE1XHR4_9LAMI</name>
<accession>A0AAE1XHR4</accession>
<dbReference type="EMBL" id="JACGWO010000040">
    <property type="protein sequence ID" value="KAK4412028.1"/>
    <property type="molecule type" value="Genomic_DNA"/>
</dbReference>
<evidence type="ECO:0000313" key="4">
    <source>
        <dbReference type="Proteomes" id="UP001293254"/>
    </source>
</evidence>
<keyword evidence="4" id="KW-1185">Reference proteome</keyword>
<keyword evidence="1" id="KW-0472">Membrane</keyword>
<comment type="caution">
    <text evidence="2">The sequence shown here is derived from an EMBL/GenBank/DDBJ whole genome shotgun (WGS) entry which is preliminary data.</text>
</comment>
<dbReference type="Proteomes" id="UP001293254">
    <property type="component" value="Unassembled WGS sequence"/>
</dbReference>
<evidence type="ECO:0000313" key="2">
    <source>
        <dbReference type="EMBL" id="KAK4412028.1"/>
    </source>
</evidence>
<evidence type="ECO:0000256" key="1">
    <source>
        <dbReference type="SAM" id="Phobius"/>
    </source>
</evidence>
<protein>
    <submittedName>
        <fullName evidence="2">Uncharacterized protein</fullName>
    </submittedName>
</protein>
<feature type="transmembrane region" description="Helical" evidence="1">
    <location>
        <begin position="47"/>
        <end position="66"/>
    </location>
</feature>
<reference evidence="2" key="2">
    <citation type="journal article" date="2024" name="Plant">
        <title>Genomic evolution and insights into agronomic trait innovations of Sesamum species.</title>
        <authorList>
            <person name="Miao H."/>
            <person name="Wang L."/>
            <person name="Qu L."/>
            <person name="Liu H."/>
            <person name="Sun Y."/>
            <person name="Le M."/>
            <person name="Wang Q."/>
            <person name="Wei S."/>
            <person name="Zheng Y."/>
            <person name="Lin W."/>
            <person name="Duan Y."/>
            <person name="Cao H."/>
            <person name="Xiong S."/>
            <person name="Wang X."/>
            <person name="Wei L."/>
            <person name="Li C."/>
            <person name="Ma Q."/>
            <person name="Ju M."/>
            <person name="Zhao R."/>
            <person name="Li G."/>
            <person name="Mu C."/>
            <person name="Tian Q."/>
            <person name="Mei H."/>
            <person name="Zhang T."/>
            <person name="Gao T."/>
            <person name="Zhang H."/>
        </authorList>
    </citation>
    <scope>NUCLEOTIDE SEQUENCE</scope>
    <source>
        <strain evidence="2">3651</strain>
    </source>
</reference>
<sequence>MGRRPFLRTLPSWVLWKFPGKMLTLPGLNPSLLVAALPPRLESVRAFLYYAVFSITSTLVFLLYCLGLSPDMGSIPSTIPPTDADSLAAVILSTFAELTPEVTSVPLELTAAYSKCRAGITAYSTVNAYSPGRAIQTNPPESSNRLSLWLSPSS</sequence>